<gene>
    <name evidence="8" type="ORF">BDEG_22102</name>
</gene>
<dbReference type="STRING" id="403673.A0A177WDH0"/>
<evidence type="ECO:0000256" key="4">
    <source>
        <dbReference type="SAM" id="Coils"/>
    </source>
</evidence>
<dbReference type="GO" id="GO:0007165">
    <property type="term" value="P:signal transduction"/>
    <property type="evidence" value="ECO:0007669"/>
    <property type="project" value="InterPro"/>
</dbReference>
<evidence type="ECO:0000313" key="9">
    <source>
        <dbReference type="Proteomes" id="UP000077115"/>
    </source>
</evidence>
<dbReference type="Gene3D" id="1.10.555.10">
    <property type="entry name" value="Rho GTPase activation protein"/>
    <property type="match status" value="1"/>
</dbReference>
<dbReference type="InterPro" id="IPR051854">
    <property type="entry name" value="Rho-type_GAP"/>
</dbReference>
<dbReference type="OrthoDB" id="79452at2759"/>
<dbReference type="PANTHER" id="PTHR46075">
    <property type="entry name" value="CHIMERIN FAMILY MEMBER"/>
    <property type="match status" value="1"/>
</dbReference>
<feature type="compositionally biased region" description="Polar residues" evidence="5">
    <location>
        <begin position="543"/>
        <end position="553"/>
    </location>
</feature>
<keyword evidence="3" id="KW-0862">Zinc</keyword>
<dbReference type="SMART" id="SM00109">
    <property type="entry name" value="C1"/>
    <property type="match status" value="1"/>
</dbReference>
<feature type="domain" description="Phorbol-ester/DAG-type" evidence="6">
    <location>
        <begin position="645"/>
        <end position="678"/>
    </location>
</feature>
<dbReference type="AlphaFoldDB" id="A0A177WDH0"/>
<dbReference type="PROSITE" id="PS50238">
    <property type="entry name" value="RHOGAP"/>
    <property type="match status" value="1"/>
</dbReference>
<feature type="region of interest" description="Disordered" evidence="5">
    <location>
        <begin position="504"/>
        <end position="578"/>
    </location>
</feature>
<evidence type="ECO:0000256" key="1">
    <source>
        <dbReference type="ARBA" id="ARBA00022468"/>
    </source>
</evidence>
<dbReference type="SUPFAM" id="SSF57889">
    <property type="entry name" value="Cysteine-rich domain"/>
    <property type="match status" value="1"/>
</dbReference>
<accession>A0A177WDH0</accession>
<proteinExistence type="predicted"/>
<dbReference type="GO" id="GO:0005096">
    <property type="term" value="F:GTPase activator activity"/>
    <property type="evidence" value="ECO:0007669"/>
    <property type="project" value="UniProtKB-KW"/>
</dbReference>
<reference evidence="8 9" key="2">
    <citation type="submission" date="2016-05" db="EMBL/GenBank/DDBJ databases">
        <title>Lineage-specific infection strategies underlie the spectrum of fungal disease in amphibians.</title>
        <authorList>
            <person name="Cuomo C.A."/>
            <person name="Farrer R.A."/>
            <person name="James T."/>
            <person name="Longcore J."/>
            <person name="Birren B."/>
        </authorList>
    </citation>
    <scope>NUCLEOTIDE SEQUENCE [LARGE SCALE GENOMIC DNA]</scope>
    <source>
        <strain evidence="8 9">JEL423</strain>
    </source>
</reference>
<dbReference type="PANTHER" id="PTHR46075:SF2">
    <property type="entry name" value="RHO GTPASE ACTIVATING PROTEIN AT 5A, ISOFORM A"/>
    <property type="match status" value="1"/>
</dbReference>
<dbReference type="SUPFAM" id="SSF48350">
    <property type="entry name" value="GTPase activation domain, GAP"/>
    <property type="match status" value="1"/>
</dbReference>
<dbReference type="Gene3D" id="3.30.60.20">
    <property type="match status" value="1"/>
</dbReference>
<organism evidence="8 9">
    <name type="scientific">Batrachochytrium dendrobatidis (strain JEL423)</name>
    <dbReference type="NCBI Taxonomy" id="403673"/>
    <lineage>
        <taxon>Eukaryota</taxon>
        <taxon>Fungi</taxon>
        <taxon>Fungi incertae sedis</taxon>
        <taxon>Chytridiomycota</taxon>
        <taxon>Chytridiomycota incertae sedis</taxon>
        <taxon>Chytridiomycetes</taxon>
        <taxon>Rhizophydiales</taxon>
        <taxon>Rhizophydiales incertae sedis</taxon>
        <taxon>Batrachochytrium</taxon>
    </lineage>
</organism>
<evidence type="ECO:0000259" key="6">
    <source>
        <dbReference type="PROSITE" id="PS50081"/>
    </source>
</evidence>
<evidence type="ECO:0000256" key="5">
    <source>
        <dbReference type="SAM" id="MobiDB-lite"/>
    </source>
</evidence>
<evidence type="ECO:0000256" key="3">
    <source>
        <dbReference type="ARBA" id="ARBA00022833"/>
    </source>
</evidence>
<keyword evidence="4" id="KW-0175">Coiled coil</keyword>
<dbReference type="Pfam" id="PF00620">
    <property type="entry name" value="RhoGAP"/>
    <property type="match status" value="1"/>
</dbReference>
<reference evidence="8 9" key="1">
    <citation type="submission" date="2006-10" db="EMBL/GenBank/DDBJ databases">
        <title>The Genome Sequence of Batrachochytrium dendrobatidis JEL423.</title>
        <authorList>
            <consortium name="The Broad Institute Genome Sequencing Platform"/>
            <person name="Birren B."/>
            <person name="Lander E."/>
            <person name="Galagan J."/>
            <person name="Cuomo C."/>
            <person name="Devon K."/>
            <person name="Jaffe D."/>
            <person name="Butler J."/>
            <person name="Alvarez P."/>
            <person name="Gnerre S."/>
            <person name="Grabherr M."/>
            <person name="Kleber M."/>
            <person name="Mauceli E."/>
            <person name="Brockman W."/>
            <person name="Young S."/>
            <person name="LaButti K."/>
            <person name="Sykes S."/>
            <person name="DeCaprio D."/>
            <person name="Crawford M."/>
            <person name="Koehrsen M."/>
            <person name="Engels R."/>
            <person name="Montgomery P."/>
            <person name="Pearson M."/>
            <person name="Howarth C."/>
            <person name="Larson L."/>
            <person name="White J."/>
            <person name="O'Leary S."/>
            <person name="Kodira C."/>
            <person name="Zeng Q."/>
            <person name="Yandava C."/>
            <person name="Alvarado L."/>
            <person name="Longcore J."/>
            <person name="James T."/>
        </authorList>
    </citation>
    <scope>NUCLEOTIDE SEQUENCE [LARGE SCALE GENOMIC DNA]</scope>
    <source>
        <strain evidence="8 9">JEL423</strain>
    </source>
</reference>
<dbReference type="InterPro" id="IPR002219">
    <property type="entry name" value="PKC_DAG/PE"/>
</dbReference>
<dbReference type="Proteomes" id="UP000077115">
    <property type="component" value="Unassembled WGS sequence"/>
</dbReference>
<evidence type="ECO:0000313" key="8">
    <source>
        <dbReference type="EMBL" id="OAJ38149.1"/>
    </source>
</evidence>
<dbReference type="SMART" id="SM00324">
    <property type="entry name" value="RhoGAP"/>
    <property type="match status" value="1"/>
</dbReference>
<feature type="domain" description="Rho-GAP" evidence="7">
    <location>
        <begin position="695"/>
        <end position="886"/>
    </location>
</feature>
<dbReference type="PROSITE" id="PS50081">
    <property type="entry name" value="ZF_DAG_PE_2"/>
    <property type="match status" value="1"/>
</dbReference>
<dbReference type="InterPro" id="IPR046349">
    <property type="entry name" value="C1-like_sf"/>
</dbReference>
<dbReference type="EMBL" id="DS022301">
    <property type="protein sequence ID" value="OAJ38149.1"/>
    <property type="molecule type" value="Genomic_DNA"/>
</dbReference>
<name>A0A177WDH0_BATDL</name>
<feature type="coiled-coil region" evidence="4">
    <location>
        <begin position="355"/>
        <end position="382"/>
    </location>
</feature>
<protein>
    <recommendedName>
        <fullName evidence="10">Rho-GAP domain-containing protein</fullName>
    </recommendedName>
</protein>
<dbReference type="GO" id="GO:0046872">
    <property type="term" value="F:metal ion binding"/>
    <property type="evidence" value="ECO:0007669"/>
    <property type="project" value="UniProtKB-KW"/>
</dbReference>
<dbReference type="InterPro" id="IPR000198">
    <property type="entry name" value="RhoGAP_dom"/>
</dbReference>
<keyword evidence="1" id="KW-0343">GTPase activation</keyword>
<evidence type="ECO:0008006" key="10">
    <source>
        <dbReference type="Google" id="ProtNLM"/>
    </source>
</evidence>
<evidence type="ECO:0000259" key="7">
    <source>
        <dbReference type="PROSITE" id="PS50238"/>
    </source>
</evidence>
<dbReference type="CDD" id="cd00159">
    <property type="entry name" value="RhoGAP"/>
    <property type="match status" value="1"/>
</dbReference>
<dbReference type="eggNOG" id="KOG1453">
    <property type="taxonomic scope" value="Eukaryota"/>
</dbReference>
<keyword evidence="2" id="KW-0479">Metal-binding</keyword>
<dbReference type="VEuPathDB" id="FungiDB:BDEG_22102"/>
<feature type="coiled-coil region" evidence="4">
    <location>
        <begin position="422"/>
        <end position="463"/>
    </location>
</feature>
<evidence type="ECO:0000256" key="2">
    <source>
        <dbReference type="ARBA" id="ARBA00022723"/>
    </source>
</evidence>
<sequence>MAVSATSTAARGILFKQQSCQPRLGSISHNTTSLFQPQAEFSRSSSSASISVPTSSSAACESDFSLINFKSDKSIDEDTKTVTSFALPLKSTVISSSDTKINRDATKQNDQTSPVSEQQKTIASALVQPVTAEPFNIAISAQQVNIPVPGITIENNNKISPDTIPTIVFPSQEYIYRPTSFEYVNKSETGEFIVSQDKVAFQNSLDKNQMDIATLKVSNTSSGLPTRHSFDANSSFNRKNTNMIRSNKSVQEIGAIGSDYESKSSFISEPGDQEKVITSAASSVGFNHPSPLHSISSSPSDNYLVEMNQLKAKLKWEIQLREDAEFKVKKLSGVIDSYHQTISKEKTASDLDSLCAQLTLRRQALRDEVELLQMQADVLSQDVQNSFQKIFGLIQNYNHAACPAQSVDFATHPLKCEVDLLIETFKQDSANLSENRSKLNEEIDRLSQQKSTVEKELEQTKERITAIYTMVTVGGMTASPSASPVHQSSDLNTHRIQRMDTFPISRCSGDVSPVHESPQEAWGTEPFKKRTMLLSPDHKRDTSPTAFSDTSPKGQLPTESKRMQRGRSQTMTGKANEAGKETIKWAKELKNNLVKATNHSVKKPSDLQISQSALDDTMMSGMNASLYSALTIQASPSRSKLGKKCDLCQEKVWGKELRCDVCGYHCHSKCSASVTGVCSISNMHNQKNKSSMQVFELISLVKQEEVDVPKFVKKCIDYVDRKGISYEGIYRKSGPVTQINRIVSAANKGEDLDFDDEENHIDVTAITSALKQFFRELPDSLICSKFYNSFLDALKKRSGEERDAAFKEILIQLPKEHFVTLSFVMWHLHRVQQNSPINLMVASNLGVVFGPTLLRPAVQDPQLDLIDANSKCGVIEYFVTNTPAFFQI</sequence>
<dbReference type="InterPro" id="IPR008936">
    <property type="entry name" value="Rho_GTPase_activation_prot"/>
</dbReference>